<evidence type="ECO:0000313" key="2">
    <source>
        <dbReference type="Proteomes" id="UP000309340"/>
    </source>
</evidence>
<protein>
    <submittedName>
        <fullName evidence="1">Uncharacterized protein</fullName>
    </submittedName>
</protein>
<dbReference type="AlphaFoldDB" id="A0A4U0XJG9"/>
<dbReference type="Proteomes" id="UP000309340">
    <property type="component" value="Unassembled WGS sequence"/>
</dbReference>
<name>A0A4U0XJG9_9PEZI</name>
<dbReference type="OrthoDB" id="4314040at2759"/>
<proteinExistence type="predicted"/>
<accession>A0A4U0XJG9</accession>
<keyword evidence="2" id="KW-1185">Reference proteome</keyword>
<dbReference type="EMBL" id="NAJQ01000166">
    <property type="protein sequence ID" value="TKA76346.1"/>
    <property type="molecule type" value="Genomic_DNA"/>
</dbReference>
<sequence>MEPGPDTAKRPCKHLEGIFNAKIKVSAADTQEFEQAAGPVLHIISQTQDLIRRWAMARGQTLGDANVVEDAHECYRKSTDAMEEWRAITRAIDARMAATKPQSAVLVQAHAGVHRYLGLLVGVTIILNCVVSVIDCECSATLCRDRTALILETLALVETVAHYVTRAAIEAALAKHNSAGWPAPETRRLISNLAFAARNFQQRLSPSSGTTEF</sequence>
<reference evidence="1 2" key="1">
    <citation type="submission" date="2017-03" db="EMBL/GenBank/DDBJ databases">
        <title>Genomes of endolithic fungi from Antarctica.</title>
        <authorList>
            <person name="Coleine C."/>
            <person name="Masonjones S."/>
            <person name="Stajich J.E."/>
        </authorList>
    </citation>
    <scope>NUCLEOTIDE SEQUENCE [LARGE SCALE GENOMIC DNA]</scope>
    <source>
        <strain evidence="1 2">CCFEE 5184</strain>
    </source>
</reference>
<organism evidence="1 2">
    <name type="scientific">Friedmanniomyces simplex</name>
    <dbReference type="NCBI Taxonomy" id="329884"/>
    <lineage>
        <taxon>Eukaryota</taxon>
        <taxon>Fungi</taxon>
        <taxon>Dikarya</taxon>
        <taxon>Ascomycota</taxon>
        <taxon>Pezizomycotina</taxon>
        <taxon>Dothideomycetes</taxon>
        <taxon>Dothideomycetidae</taxon>
        <taxon>Mycosphaerellales</taxon>
        <taxon>Teratosphaeriaceae</taxon>
        <taxon>Friedmanniomyces</taxon>
    </lineage>
</organism>
<evidence type="ECO:0000313" key="1">
    <source>
        <dbReference type="EMBL" id="TKA76346.1"/>
    </source>
</evidence>
<gene>
    <name evidence="1" type="ORF">B0A55_03728</name>
</gene>
<comment type="caution">
    <text evidence="1">The sequence shown here is derived from an EMBL/GenBank/DDBJ whole genome shotgun (WGS) entry which is preliminary data.</text>
</comment>